<dbReference type="EMBL" id="CM004400">
    <property type="protein sequence ID" value="OAY31083.1"/>
    <property type="molecule type" value="Genomic_DNA"/>
</dbReference>
<evidence type="ECO:0000256" key="4">
    <source>
        <dbReference type="SAM" id="MobiDB-lite"/>
    </source>
</evidence>
<evidence type="ECO:0000313" key="6">
    <source>
        <dbReference type="Proteomes" id="UP000091857"/>
    </source>
</evidence>
<sequence length="581" mass="65351">MGEIDTKPIEPVQVALTLFEEKSKQRKHLPGSSSGDEMDKEKDFEGLQKDLANYKVQLDAKDAAYLQLLHKMEHYQKTAEEVSAQLKNSEVERDGYLGECRVARLQIDELEARVKEMGDQVLESGKIREQLLHVLGELKAVQGEVLSMESELASATEAKLKALTQAELMETAANMEKERAEELLKRVIDLNEAVFLSKQAALEAEKDECTALSEKEEAAEIEDQAQKQEDDMKTQMGIMQELENQLRAKAVFIDSLQLELNQANERLSSSDKAASDVINDLNQLKVDLKDKEKENFDQAIYIAELETEMNKLKLELKNANDEVTLLNCDVEMLTEELAKVKTEMEEIKERENDEQIEIALLKAELHKVRSKLAAAEAAEARDGNVKSGLYLAVHQLAIEAEVAKKENERLKQEADLAAESADLGLGYETSSQAVEVSQANESVAEAEKRSDENDHNITISLEEYESLINKAKKVNQSANKDSKSENKNELETLKKEFEVATAKVAELRTRTEQAITRAEAAERAKLAVEGQLRKWREQKQRRKAALAALRKESLSGEFASSSYDTTPINYQPLGKFLDMKF</sequence>
<gene>
    <name evidence="5" type="ORF">MANES_14G082500v8</name>
</gene>
<dbReference type="GO" id="GO:0009904">
    <property type="term" value="P:chloroplast accumulation movement"/>
    <property type="evidence" value="ECO:0000318"/>
    <property type="project" value="GO_Central"/>
</dbReference>
<dbReference type="STRING" id="3983.A0A2C9UJV8"/>
<reference evidence="6" key="1">
    <citation type="journal article" date="2016" name="Nat. Biotechnol.">
        <title>Sequencing wild and cultivated cassava and related species reveals extensive interspecific hybridization and genetic diversity.</title>
        <authorList>
            <person name="Bredeson J.V."/>
            <person name="Lyons J.B."/>
            <person name="Prochnik S.E."/>
            <person name="Wu G.A."/>
            <person name="Ha C.M."/>
            <person name="Edsinger-Gonzales E."/>
            <person name="Grimwood J."/>
            <person name="Schmutz J."/>
            <person name="Rabbi I.Y."/>
            <person name="Egesi C."/>
            <person name="Nauluvula P."/>
            <person name="Lebot V."/>
            <person name="Ndunguru J."/>
            <person name="Mkamilo G."/>
            <person name="Bart R.S."/>
            <person name="Setter T.L."/>
            <person name="Gleadow R.M."/>
            <person name="Kulakow P."/>
            <person name="Ferguson M.E."/>
            <person name="Rounsley S."/>
            <person name="Rokhsar D.S."/>
        </authorList>
    </citation>
    <scope>NUCLEOTIDE SEQUENCE [LARGE SCALE GENOMIC DNA]</scope>
    <source>
        <strain evidence="6">cv. AM560-2</strain>
    </source>
</reference>
<evidence type="ECO:0000256" key="1">
    <source>
        <dbReference type="ARBA" id="ARBA00005485"/>
    </source>
</evidence>
<proteinExistence type="inferred from homology"/>
<evidence type="ECO:0000256" key="3">
    <source>
        <dbReference type="SAM" id="Coils"/>
    </source>
</evidence>
<keyword evidence="2 3" id="KW-0175">Coiled coil</keyword>
<dbReference type="Pfam" id="PF05701">
    <property type="entry name" value="WEMBL"/>
    <property type="match status" value="1"/>
</dbReference>
<dbReference type="GO" id="GO:0009903">
    <property type="term" value="P:chloroplast avoidance movement"/>
    <property type="evidence" value="ECO:0000318"/>
    <property type="project" value="GO_Central"/>
</dbReference>
<feature type="coiled-coil region" evidence="3">
    <location>
        <begin position="72"/>
        <end position="420"/>
    </location>
</feature>
<dbReference type="GO" id="GO:0005829">
    <property type="term" value="C:cytosol"/>
    <property type="evidence" value="ECO:0000318"/>
    <property type="project" value="GO_Central"/>
</dbReference>
<protein>
    <submittedName>
        <fullName evidence="5">Uncharacterized protein</fullName>
    </submittedName>
</protein>
<dbReference type="PANTHER" id="PTHR32054">
    <property type="entry name" value="HEAVY CHAIN, PUTATIVE, EXPRESSED-RELATED-RELATED"/>
    <property type="match status" value="1"/>
</dbReference>
<evidence type="ECO:0000313" key="5">
    <source>
        <dbReference type="EMBL" id="OAY31083.1"/>
    </source>
</evidence>
<name>A0A2C9UJV8_MANES</name>
<comment type="similarity">
    <text evidence="1">Belongs to the WEB family.</text>
</comment>
<dbReference type="PANTHER" id="PTHR32054:SF17">
    <property type="entry name" value="EXPRESSED PROTEIN"/>
    <property type="match status" value="1"/>
</dbReference>
<dbReference type="AlphaFoldDB" id="A0A2C9UJV8"/>
<organism evidence="5 6">
    <name type="scientific">Manihot esculenta</name>
    <name type="common">Cassava</name>
    <name type="synonym">Jatropha manihot</name>
    <dbReference type="NCBI Taxonomy" id="3983"/>
    <lineage>
        <taxon>Eukaryota</taxon>
        <taxon>Viridiplantae</taxon>
        <taxon>Streptophyta</taxon>
        <taxon>Embryophyta</taxon>
        <taxon>Tracheophyta</taxon>
        <taxon>Spermatophyta</taxon>
        <taxon>Magnoliopsida</taxon>
        <taxon>eudicotyledons</taxon>
        <taxon>Gunneridae</taxon>
        <taxon>Pentapetalae</taxon>
        <taxon>rosids</taxon>
        <taxon>fabids</taxon>
        <taxon>Malpighiales</taxon>
        <taxon>Euphorbiaceae</taxon>
        <taxon>Crotonoideae</taxon>
        <taxon>Manihoteae</taxon>
        <taxon>Manihot</taxon>
    </lineage>
</organism>
<dbReference type="Gramene" id="Manes.14G082500.3.v8.1">
    <property type="protein sequence ID" value="Manes.14G082500.3.v8.1.CDS"/>
    <property type="gene ID" value="Manes.14G082500.v8.1"/>
</dbReference>
<evidence type="ECO:0000256" key="2">
    <source>
        <dbReference type="ARBA" id="ARBA00023054"/>
    </source>
</evidence>
<dbReference type="OrthoDB" id="673185at2759"/>
<keyword evidence="6" id="KW-1185">Reference proteome</keyword>
<dbReference type="Proteomes" id="UP000091857">
    <property type="component" value="Chromosome 14"/>
</dbReference>
<dbReference type="InterPro" id="IPR008545">
    <property type="entry name" value="Web"/>
</dbReference>
<accession>A0A2C9UJV8</accession>
<feature type="region of interest" description="Disordered" evidence="4">
    <location>
        <begin position="21"/>
        <end position="44"/>
    </location>
</feature>
<comment type="caution">
    <text evidence="5">The sequence shown here is derived from an EMBL/GenBank/DDBJ whole genome shotgun (WGS) entry which is preliminary data.</text>
</comment>
<feature type="coiled-coil region" evidence="3">
    <location>
        <begin position="461"/>
        <end position="552"/>
    </location>
</feature>